<dbReference type="EMBL" id="HBEY01007386">
    <property type="protein sequence ID" value="CAD8600260.1"/>
    <property type="molecule type" value="Transcribed_RNA"/>
</dbReference>
<name>A0A7S0PZF4_9EUKA</name>
<dbReference type="AlphaFoldDB" id="A0A7S0PZF4"/>
<protein>
    <submittedName>
        <fullName evidence="1">Uncharacterized protein</fullName>
    </submittedName>
</protein>
<reference evidence="1" key="1">
    <citation type="submission" date="2021-01" db="EMBL/GenBank/DDBJ databases">
        <authorList>
            <person name="Corre E."/>
            <person name="Pelletier E."/>
            <person name="Niang G."/>
            <person name="Scheremetjew M."/>
            <person name="Finn R."/>
            <person name="Kale V."/>
            <person name="Holt S."/>
            <person name="Cochrane G."/>
            <person name="Meng A."/>
            <person name="Brown T."/>
            <person name="Cohen L."/>
        </authorList>
    </citation>
    <scope>NUCLEOTIDE SEQUENCE</scope>
    <source>
        <strain evidence="1">PLY182g</strain>
    </source>
</reference>
<accession>A0A7S0PZF4</accession>
<organism evidence="1">
    <name type="scientific">Coccolithus braarudii</name>
    <dbReference type="NCBI Taxonomy" id="221442"/>
    <lineage>
        <taxon>Eukaryota</taxon>
        <taxon>Haptista</taxon>
        <taxon>Haptophyta</taxon>
        <taxon>Prymnesiophyceae</taxon>
        <taxon>Coccolithales</taxon>
        <taxon>Coccolithaceae</taxon>
        <taxon>Coccolithus</taxon>
    </lineage>
</organism>
<sequence>MDREGARRLLSLAYPVTAVFDDLVNAIAGGQGAAPQEVSLRQMGISRSAELRAVALMPSAFAQWSLQKVPAPERVRGSTINHNPTMVPH</sequence>
<evidence type="ECO:0000313" key="1">
    <source>
        <dbReference type="EMBL" id="CAD8600260.1"/>
    </source>
</evidence>
<proteinExistence type="predicted"/>
<gene>
    <name evidence="1" type="ORF">CPEL01642_LOCUS3590</name>
</gene>